<evidence type="ECO:0000313" key="1">
    <source>
        <dbReference type="EMBL" id="GAF82738.1"/>
    </source>
</evidence>
<accession>X0SNR2</accession>
<dbReference type="EMBL" id="BARS01004735">
    <property type="protein sequence ID" value="GAF82738.1"/>
    <property type="molecule type" value="Genomic_DNA"/>
</dbReference>
<evidence type="ECO:0008006" key="2">
    <source>
        <dbReference type="Google" id="ProtNLM"/>
    </source>
</evidence>
<reference evidence="1" key="1">
    <citation type="journal article" date="2014" name="Front. Microbiol.">
        <title>High frequency of phylogenetically diverse reductive dehalogenase-homologous genes in deep subseafloor sedimentary metagenomes.</title>
        <authorList>
            <person name="Kawai M."/>
            <person name="Futagami T."/>
            <person name="Toyoda A."/>
            <person name="Takaki Y."/>
            <person name="Nishi S."/>
            <person name="Hori S."/>
            <person name="Arai W."/>
            <person name="Tsubouchi T."/>
            <person name="Morono Y."/>
            <person name="Uchiyama I."/>
            <person name="Ito T."/>
            <person name="Fujiyama A."/>
            <person name="Inagaki F."/>
            <person name="Takami H."/>
        </authorList>
    </citation>
    <scope>NUCLEOTIDE SEQUENCE</scope>
    <source>
        <strain evidence="1">Expedition CK06-06</strain>
    </source>
</reference>
<comment type="caution">
    <text evidence="1">The sequence shown here is derived from an EMBL/GenBank/DDBJ whole genome shotgun (WGS) entry which is preliminary data.</text>
</comment>
<name>X0SNR2_9ZZZZ</name>
<proteinExistence type="predicted"/>
<feature type="non-terminal residue" evidence="1">
    <location>
        <position position="1"/>
    </location>
</feature>
<protein>
    <recommendedName>
        <fullName evidence="2">Outer membrane protein beta-barrel domain-containing protein</fullName>
    </recommendedName>
</protein>
<dbReference type="AlphaFoldDB" id="X0SNR2"/>
<organism evidence="1">
    <name type="scientific">marine sediment metagenome</name>
    <dbReference type="NCBI Taxonomy" id="412755"/>
    <lineage>
        <taxon>unclassified sequences</taxon>
        <taxon>metagenomes</taxon>
        <taxon>ecological metagenomes</taxon>
    </lineage>
</organism>
<sequence>RYQDYIKTEVPFVNYVRDRKQAQVHIMLTEERTGSRGTEHTITFIGQQNYINLNDTLRYVSQQMDPEEIIRRGVVQTIKMGLVRYVTKTPLARYISINYRQRIDPTDVVDKWDYWVFNINTNNRLSGEESRSSISIRGSVSADRVTPYWKTSFYVSADYEKRKYEVDEGTISSYRRSQNFRGLIVKSRGEHWSTGFYGSARSSIYDNTEYSFNIAPAIEYNVFPYAESTRREFRFLYRAGYTNIRYYEETFFEKIYENLFNESLSGTFEIKEKWGSVSSTLEGSHYFHDFDKNRIELNCNIDLRLFEGLSLDIFGRVEMIHDQLSLPKEDATEEEILLQQRQLGTQYEYFASIGLRYTFGSIYSNVVNPRFKSDERFGRGFRR</sequence>
<gene>
    <name evidence="1" type="ORF">S01H1_09261</name>
</gene>